<name>A0A7X0H7S0_9BACT</name>
<dbReference type="SUPFAM" id="SSF50156">
    <property type="entry name" value="PDZ domain-like"/>
    <property type="match status" value="1"/>
</dbReference>
<proteinExistence type="predicted"/>
<sequence length="539" mass="59907">MNHVKPTFSQGLRSLFAITLLLLVGGLARAQEPSQTVFDPAALDTGEITARQVELAAKQAMFGLDISDANLEKLWPLSGRLINQTFPNTQAQRLEIQPGDVITHLDEHPVVYSSEFNSHRSDRKRQTLHIVRQGREALEFSVKPGRVGIRMIYYVPQAAWYLHSGQRSPDWDSYLLAAVFKLEKQQFRFVAPLLSRAAEAGYQLDAFSDVLLFNALMGQGRWAEAGQNVKALSIRNEAFPAGINPFDGYIAARAAGDWQSMIDCLALGGRDSFTSLDKPAQHRWLASHGLERFPEGPTPVELADANTARHNIQKDMQPWSGPVFGEVEMELIKPILAGRPFATTARPGHYKHGLVHRANRLRDFDLQATFSLRANGQPHAEWPTNLAIHVADLSEAHAWDGDIEKYWSGTDIVLGMDLQVDNWAENQPSLLTVRSQGFSGRYGRVSPWFTCDGVTQHTLRLVRVGSFGQIQLDGQTLLLTHLDPAATDLGIHIHNVGFSLTFDELRIDAINHHELPKGLVHRVESGESLVWAGSPASRP</sequence>
<keyword evidence="2" id="KW-1185">Reference proteome</keyword>
<evidence type="ECO:0000313" key="1">
    <source>
        <dbReference type="EMBL" id="MBB6430834.1"/>
    </source>
</evidence>
<accession>A0A7X0H7S0</accession>
<gene>
    <name evidence="1" type="ORF">HNQ40_002640</name>
</gene>
<dbReference type="InterPro" id="IPR036034">
    <property type="entry name" value="PDZ_sf"/>
</dbReference>
<comment type="caution">
    <text evidence="1">The sequence shown here is derived from an EMBL/GenBank/DDBJ whole genome shotgun (WGS) entry which is preliminary data.</text>
</comment>
<evidence type="ECO:0000313" key="2">
    <source>
        <dbReference type="Proteomes" id="UP000541810"/>
    </source>
</evidence>
<dbReference type="Proteomes" id="UP000541810">
    <property type="component" value="Unassembled WGS sequence"/>
</dbReference>
<organism evidence="1 2">
    <name type="scientific">Algisphaera agarilytica</name>
    <dbReference type="NCBI Taxonomy" id="1385975"/>
    <lineage>
        <taxon>Bacteria</taxon>
        <taxon>Pseudomonadati</taxon>
        <taxon>Planctomycetota</taxon>
        <taxon>Phycisphaerae</taxon>
        <taxon>Phycisphaerales</taxon>
        <taxon>Phycisphaeraceae</taxon>
        <taxon>Algisphaera</taxon>
    </lineage>
</organism>
<dbReference type="AlphaFoldDB" id="A0A7X0H7S0"/>
<dbReference type="Gene3D" id="2.30.42.10">
    <property type="match status" value="1"/>
</dbReference>
<dbReference type="RefSeq" id="WP_184678328.1">
    <property type="nucleotide sequence ID" value="NZ_JACHGY010000001.1"/>
</dbReference>
<evidence type="ECO:0008006" key="3">
    <source>
        <dbReference type="Google" id="ProtNLM"/>
    </source>
</evidence>
<dbReference type="EMBL" id="JACHGY010000001">
    <property type="protein sequence ID" value="MBB6430834.1"/>
    <property type="molecule type" value="Genomic_DNA"/>
</dbReference>
<protein>
    <recommendedName>
        <fullName evidence="3">PDZ domain-containing protein</fullName>
    </recommendedName>
</protein>
<reference evidence="1 2" key="1">
    <citation type="submission" date="2020-08" db="EMBL/GenBank/DDBJ databases">
        <title>Genomic Encyclopedia of Type Strains, Phase IV (KMG-IV): sequencing the most valuable type-strain genomes for metagenomic binning, comparative biology and taxonomic classification.</title>
        <authorList>
            <person name="Goeker M."/>
        </authorList>
    </citation>
    <scope>NUCLEOTIDE SEQUENCE [LARGE SCALE GENOMIC DNA]</scope>
    <source>
        <strain evidence="1 2">DSM 103725</strain>
    </source>
</reference>